<dbReference type="PANTHER" id="PTHR45527:SF1">
    <property type="entry name" value="FATTY ACID SYNTHASE"/>
    <property type="match status" value="1"/>
</dbReference>
<dbReference type="Pfam" id="PF00550">
    <property type="entry name" value="PP-binding"/>
    <property type="match status" value="1"/>
</dbReference>
<dbReference type="SUPFAM" id="SSF52777">
    <property type="entry name" value="CoA-dependent acyltransferases"/>
    <property type="match status" value="2"/>
</dbReference>
<dbReference type="GO" id="GO:0031177">
    <property type="term" value="F:phosphopantetheine binding"/>
    <property type="evidence" value="ECO:0007669"/>
    <property type="project" value="InterPro"/>
</dbReference>
<dbReference type="GO" id="GO:0005737">
    <property type="term" value="C:cytoplasm"/>
    <property type="evidence" value="ECO:0007669"/>
    <property type="project" value="TreeGrafter"/>
</dbReference>
<dbReference type="InterPro" id="IPR036736">
    <property type="entry name" value="ACP-like_sf"/>
</dbReference>
<evidence type="ECO:0000313" key="5">
    <source>
        <dbReference type="EMBL" id="MBG0560207.1"/>
    </source>
</evidence>
<dbReference type="PANTHER" id="PTHR45527">
    <property type="entry name" value="NONRIBOSOMAL PEPTIDE SYNTHETASE"/>
    <property type="match status" value="1"/>
</dbReference>
<sequence>MAMSAEAPSTWVEEEFGRVLGVAAAPHDDFFALGGTSLSAAKLAMRLSARSGRAVSIADVLRGRTPGALATRIMQANELRAEPDATAVTGEARLARSQRWYGWTYRGDALDRAVVCFPIELPDGTDAAGVRAALITMVRRHDALRMGLTVTGDDLTPHLLTTDQVASLLSGGDGPGLLRVMETDARGEQLAQVVAQTHMREHARGLVVGDHPLFRAVLVRGAGPDGRRPCRLVFTAHHLIFDGASATIFEREIRAACRNPDGLPRSPASYHQFAMEPDEPAGGAAERWWRGYLSGFEGRCHLARRHAGDDPPTWVTGRTVPEDSMASLVLRAKESRVPISTLRLAGLLVLVHALCDTSDAVVCMPVDERTWVFENTIGMMIDCVPLRHRARAGESLRELIDTLSTDLPQVMEHRKLGFDRIARGTGADVEGKYPLTGVILNGGDQTDFPSRRDVPRSEPVSRPMLYDLQVYFLDSPDRVDVEIQYRSELFDPTEAERVLMAYEYVLSRLAESGADAVLDVAGEARRRLAIKIDGNQ</sequence>
<keyword evidence="6" id="KW-1185">Reference proteome</keyword>
<feature type="domain" description="Carrier" evidence="4">
    <location>
        <begin position="3"/>
        <end position="77"/>
    </location>
</feature>
<dbReference type="InterPro" id="IPR020806">
    <property type="entry name" value="PKS_PP-bd"/>
</dbReference>
<dbReference type="AlphaFoldDB" id="A0A931C2L2"/>
<dbReference type="GO" id="GO:0008610">
    <property type="term" value="P:lipid biosynthetic process"/>
    <property type="evidence" value="ECO:0007669"/>
    <property type="project" value="UniProtKB-ARBA"/>
</dbReference>
<dbReference type="Gene3D" id="3.30.559.30">
    <property type="entry name" value="Nonribosomal peptide synthetase, condensation domain"/>
    <property type="match status" value="1"/>
</dbReference>
<reference evidence="5" key="1">
    <citation type="submission" date="2020-11" db="EMBL/GenBank/DDBJ databases">
        <title>Isolation and identification of active actinomycetes.</title>
        <authorList>
            <person name="Sun X."/>
        </authorList>
    </citation>
    <scope>NUCLEOTIDE SEQUENCE</scope>
    <source>
        <strain evidence="5">NEAU-A11</strain>
    </source>
</reference>
<dbReference type="GO" id="GO:0003824">
    <property type="term" value="F:catalytic activity"/>
    <property type="evidence" value="ECO:0007669"/>
    <property type="project" value="InterPro"/>
</dbReference>
<keyword evidence="3" id="KW-0597">Phosphoprotein</keyword>
<gene>
    <name evidence="5" type="ORF">I4J89_01845</name>
</gene>
<dbReference type="EMBL" id="JADQTO010000001">
    <property type="protein sequence ID" value="MBG0560207.1"/>
    <property type="molecule type" value="Genomic_DNA"/>
</dbReference>
<dbReference type="PROSITE" id="PS50075">
    <property type="entry name" value="CARRIER"/>
    <property type="match status" value="1"/>
</dbReference>
<evidence type="ECO:0000313" key="6">
    <source>
        <dbReference type="Proteomes" id="UP000598146"/>
    </source>
</evidence>
<dbReference type="Gene3D" id="3.30.559.10">
    <property type="entry name" value="Chloramphenicol acetyltransferase-like domain"/>
    <property type="match status" value="1"/>
</dbReference>
<dbReference type="GO" id="GO:0043041">
    <property type="term" value="P:amino acid activation for nonribosomal peptide biosynthetic process"/>
    <property type="evidence" value="ECO:0007669"/>
    <property type="project" value="TreeGrafter"/>
</dbReference>
<dbReference type="Pfam" id="PF00668">
    <property type="entry name" value="Condensation"/>
    <property type="match status" value="1"/>
</dbReference>
<comment type="cofactor">
    <cofactor evidence="1">
        <name>pantetheine 4'-phosphate</name>
        <dbReference type="ChEBI" id="CHEBI:47942"/>
    </cofactor>
</comment>
<dbReference type="Proteomes" id="UP000598146">
    <property type="component" value="Unassembled WGS sequence"/>
</dbReference>
<comment type="caution">
    <text evidence="5">The sequence shown here is derived from an EMBL/GenBank/DDBJ whole genome shotgun (WGS) entry which is preliminary data.</text>
</comment>
<dbReference type="InterPro" id="IPR001242">
    <property type="entry name" value="Condensation_dom"/>
</dbReference>
<name>A0A931C2L2_9ACTN</name>
<dbReference type="InterPro" id="IPR023213">
    <property type="entry name" value="CAT-like_dom_sf"/>
</dbReference>
<dbReference type="SUPFAM" id="SSF47336">
    <property type="entry name" value="ACP-like"/>
    <property type="match status" value="1"/>
</dbReference>
<keyword evidence="2" id="KW-0596">Phosphopantetheine</keyword>
<accession>A0A931C2L2</accession>
<dbReference type="SMART" id="SM00823">
    <property type="entry name" value="PKS_PP"/>
    <property type="match status" value="1"/>
</dbReference>
<organism evidence="5 6">
    <name type="scientific">Actinoplanes aureus</name>
    <dbReference type="NCBI Taxonomy" id="2792083"/>
    <lineage>
        <taxon>Bacteria</taxon>
        <taxon>Bacillati</taxon>
        <taxon>Actinomycetota</taxon>
        <taxon>Actinomycetes</taxon>
        <taxon>Micromonosporales</taxon>
        <taxon>Micromonosporaceae</taxon>
        <taxon>Actinoplanes</taxon>
    </lineage>
</organism>
<proteinExistence type="predicted"/>
<evidence type="ECO:0000256" key="3">
    <source>
        <dbReference type="ARBA" id="ARBA00022553"/>
    </source>
</evidence>
<evidence type="ECO:0000256" key="2">
    <source>
        <dbReference type="ARBA" id="ARBA00022450"/>
    </source>
</evidence>
<dbReference type="Gene3D" id="1.10.1200.10">
    <property type="entry name" value="ACP-like"/>
    <property type="match status" value="1"/>
</dbReference>
<dbReference type="InterPro" id="IPR009081">
    <property type="entry name" value="PP-bd_ACP"/>
</dbReference>
<dbReference type="GO" id="GO:0044550">
    <property type="term" value="P:secondary metabolite biosynthetic process"/>
    <property type="evidence" value="ECO:0007669"/>
    <property type="project" value="TreeGrafter"/>
</dbReference>
<protein>
    <recommendedName>
        <fullName evidence="4">Carrier domain-containing protein</fullName>
    </recommendedName>
</protein>
<evidence type="ECO:0000256" key="1">
    <source>
        <dbReference type="ARBA" id="ARBA00001957"/>
    </source>
</evidence>
<evidence type="ECO:0000259" key="4">
    <source>
        <dbReference type="PROSITE" id="PS50075"/>
    </source>
</evidence>